<dbReference type="SUPFAM" id="SSF103196">
    <property type="entry name" value="Roadblock/LC7 domain"/>
    <property type="match status" value="1"/>
</dbReference>
<accession>D6A9Z0</accession>
<gene>
    <name evidence="2" type="ORF">SSFG_07320</name>
</gene>
<dbReference type="InterPro" id="IPR004942">
    <property type="entry name" value="Roadblock/LAMTOR2_dom"/>
</dbReference>
<name>D6A9Z0_STRV1</name>
<reference evidence="3" key="1">
    <citation type="submission" date="2008-12" db="EMBL/GenBank/DDBJ databases">
        <title>Annotation of Streptomyces ghanaensis ATCC 14672.</title>
        <authorList>
            <consortium name="The Broad Institute Genome Sequencing Platform"/>
            <consortium name="Broad Institute Microbial Sequencing Center"/>
            <person name="Fischbach M."/>
            <person name="Ward D."/>
            <person name="Young S."/>
            <person name="Kodira C.D."/>
            <person name="Zeng Q."/>
            <person name="Koehrsen M."/>
            <person name="Godfrey P."/>
            <person name="Alvarado L."/>
            <person name="Berlin A.M."/>
            <person name="Borenstein D."/>
            <person name="Chen Z."/>
            <person name="Engels R."/>
            <person name="Freedman E."/>
            <person name="Gellesch M."/>
            <person name="Goldberg J."/>
            <person name="Griggs A."/>
            <person name="Gujja S."/>
            <person name="Heiman D.I."/>
            <person name="Hepburn T.A."/>
            <person name="Howarth C."/>
            <person name="Jen D."/>
            <person name="Larson L."/>
            <person name="Lewis B."/>
            <person name="Mehta T."/>
            <person name="Park D."/>
            <person name="Pearson M."/>
            <person name="Roberts A."/>
            <person name="Saif S."/>
            <person name="Shea T.D."/>
            <person name="Shenoy N."/>
            <person name="Sisk P."/>
            <person name="Stolte C."/>
            <person name="Sykes S.N."/>
            <person name="Walk T."/>
            <person name="White J."/>
            <person name="Yandava C."/>
            <person name="Straight P."/>
            <person name="Clardy J."/>
            <person name="Hung D."/>
            <person name="Kolter R."/>
            <person name="Mekalanos J."/>
            <person name="Walker S."/>
            <person name="Walsh C.T."/>
            <person name="Wieland B.L.C."/>
            <person name="Ilzarbe M."/>
            <person name="Galagan J."/>
            <person name="Nusbaum C."/>
            <person name="Birren B."/>
        </authorList>
    </citation>
    <scope>NUCLEOTIDE SEQUENCE [LARGE SCALE GENOMIC DNA]</scope>
    <source>
        <strain evidence="3">ATCC 14672 / DSM 40746 / JCM 4963 / KCTC 9882 / NRRL B-12104 / FH 1290</strain>
    </source>
</reference>
<evidence type="ECO:0000313" key="3">
    <source>
        <dbReference type="Proteomes" id="UP000003824"/>
    </source>
</evidence>
<dbReference type="PANTHER" id="PTHR36222:SF1">
    <property type="entry name" value="SERINE PROTEASE INHIBITOR RV3364C"/>
    <property type="match status" value="1"/>
</dbReference>
<dbReference type="RefSeq" id="WP_004993494.1">
    <property type="nucleotide sequence ID" value="NZ_DS999641.1"/>
</dbReference>
<dbReference type="EMBL" id="DS999641">
    <property type="protein sequence ID" value="EFE72085.2"/>
    <property type="molecule type" value="Genomic_DNA"/>
</dbReference>
<dbReference type="Gene3D" id="3.30.450.30">
    <property type="entry name" value="Dynein light chain 2a, cytoplasmic"/>
    <property type="match status" value="1"/>
</dbReference>
<organism evidence="2 3">
    <name type="scientific">Streptomyces viridosporus (strain ATCC 14672 / DSM 40746 / JCM 4963 / KCTC 9882 / NRRL B-12104 / FH 1290)</name>
    <name type="common">Streptomyces ghanaensis</name>
    <dbReference type="NCBI Taxonomy" id="566461"/>
    <lineage>
        <taxon>Bacteria</taxon>
        <taxon>Bacillati</taxon>
        <taxon>Actinomycetota</taxon>
        <taxon>Actinomycetes</taxon>
        <taxon>Kitasatosporales</taxon>
        <taxon>Streptomycetaceae</taxon>
        <taxon>Streptomyces</taxon>
    </lineage>
</organism>
<dbReference type="Proteomes" id="UP000003824">
    <property type="component" value="Unassembled WGS sequence"/>
</dbReference>
<dbReference type="SMART" id="SM00960">
    <property type="entry name" value="Robl_LC7"/>
    <property type="match status" value="1"/>
</dbReference>
<dbReference type="eggNOG" id="COG2018">
    <property type="taxonomic scope" value="Bacteria"/>
</dbReference>
<dbReference type="AlphaFoldDB" id="D6A9Z0"/>
<sequence>MTDHSNSNSNSKGNGSDWLLSELEKTAGVEFAVLVSADGMLQAHTGELDIDYAEKLAAVAATLRGASRAYAQEAGGEGVRQVLIETVTHIALITQAGENAMLVVKTDGPDADMGVVSEATHRLASRVGRELAVAARSTSSTKAPTA</sequence>
<evidence type="ECO:0000259" key="1">
    <source>
        <dbReference type="SMART" id="SM00960"/>
    </source>
</evidence>
<proteinExistence type="predicted"/>
<dbReference type="InterPro" id="IPR053141">
    <property type="entry name" value="Mycobact_SerProt_Inhib_Rv3364c"/>
</dbReference>
<feature type="domain" description="Roadblock/LAMTOR2" evidence="1">
    <location>
        <begin position="17"/>
        <end position="106"/>
    </location>
</feature>
<protein>
    <recommendedName>
        <fullName evidence="1">Roadblock/LAMTOR2 domain-containing protein</fullName>
    </recommendedName>
</protein>
<dbReference type="PANTHER" id="PTHR36222">
    <property type="entry name" value="SERINE PROTEASE INHIBITOR RV3364C"/>
    <property type="match status" value="1"/>
</dbReference>
<dbReference type="Pfam" id="PF03259">
    <property type="entry name" value="Robl_LC7"/>
    <property type="match status" value="1"/>
</dbReference>
<evidence type="ECO:0000313" key="2">
    <source>
        <dbReference type="EMBL" id="EFE72085.2"/>
    </source>
</evidence>